<dbReference type="EMBL" id="KI546170">
    <property type="protein sequence ID" value="EST41368.1"/>
    <property type="molecule type" value="Genomic_DNA"/>
</dbReference>
<dbReference type="AlphaFoldDB" id="V6LAW4"/>
<evidence type="ECO:0000313" key="3">
    <source>
        <dbReference type="Proteomes" id="UP000018208"/>
    </source>
</evidence>
<name>V6LAW4_9EUKA</name>
<evidence type="ECO:0000313" key="2">
    <source>
        <dbReference type="EMBL" id="KAH0572304.1"/>
    </source>
</evidence>
<sequence length="796" mass="89968">MDVNYDSIDSVVQLLQQFQLDPDQQLEQIQAFLSTVPPLPHLSLPIIDFYHTLQKTLSDFSIQQLNDPQIINNLTLFFSAAALTSGSTQHAKRVRELAIQTLNNTSNPESLLPLLQSPPSFITLSQNFLSPLLQQFTPNSLQNLVENHAQILSLDFLRAVAPLITTTFLQASDLPNLRKIAAESSQNSAIQLLLDQNYSVRVAALTYLSEFTPEILSRLTDKNVSVRRAACNCAERFLDDETNQNIILTKSVQMLSFTEKSDFIAALNVVKRAITLKVDGCENAFLAVCNLFASSLKTPFLAFSVKENLTKFFVEFLEQKIVNLIEIYMRINEETANTVASGLIGLLIVQQSDINYLVNLIITGADVQYQASLVLLQISKIKPEIFVNSKIMQNLFCKINEIFKSEKDTKILNQLCNIVFNVLFPLFYLPNQELVFPFPDLFQAFQSQILNGVEMLLTACYSSVLKLFLLSNKAQIDQLFGKMSRRASSLYQQVIYIYYSSILAMFLDDFNTQFTNFKQSGKSKLNSISAIAEIRDEYTEIQEYSYLIHACYAGNQILSVLIKNSKNDLSIIIINAIFGFIAALPQNLEVENGNFVQFLIEEIYNNVILLVNQESSETVIIEVIKSIQVIILRSPAEFGVFFKTLLIIFNSTYFTVASIQQQFLITLSNLIFSNSIKIGTDITIIIQLLFSQFVKCRIYAQTIINQLSRNPSFVLQQNFQVILNQIILSVQQNKQNLEESLVIAASCIQLVTGEKFKAKHLEIVQMMELDSETVNFVLKNIEIGCKREDLEGDNEG</sequence>
<dbReference type="InterPro" id="IPR011989">
    <property type="entry name" value="ARM-like"/>
</dbReference>
<dbReference type="Proteomes" id="UP000018208">
    <property type="component" value="Unassembled WGS sequence"/>
</dbReference>
<dbReference type="InterPro" id="IPR016024">
    <property type="entry name" value="ARM-type_fold"/>
</dbReference>
<dbReference type="EMBL" id="AUWU02000006">
    <property type="protein sequence ID" value="KAH0572304.1"/>
    <property type="molecule type" value="Genomic_DNA"/>
</dbReference>
<reference evidence="2" key="2">
    <citation type="submission" date="2020-12" db="EMBL/GenBank/DDBJ databases">
        <title>New Spironucleus salmonicida genome in near-complete chromosomes.</title>
        <authorList>
            <person name="Xu F."/>
            <person name="Kurt Z."/>
            <person name="Jimenez-Gonzalez A."/>
            <person name="Astvaldsson A."/>
            <person name="Andersson J.O."/>
            <person name="Svard S.G."/>
        </authorList>
    </citation>
    <scope>NUCLEOTIDE SEQUENCE</scope>
    <source>
        <strain evidence="2">ATCC 50377</strain>
    </source>
</reference>
<dbReference type="VEuPathDB" id="GiardiaDB:SS50377_26514"/>
<dbReference type="Gene3D" id="1.25.10.10">
    <property type="entry name" value="Leucine-rich Repeat Variant"/>
    <property type="match status" value="1"/>
</dbReference>
<organism evidence="1">
    <name type="scientific">Spironucleus salmonicida</name>
    <dbReference type="NCBI Taxonomy" id="348837"/>
    <lineage>
        <taxon>Eukaryota</taxon>
        <taxon>Metamonada</taxon>
        <taxon>Diplomonadida</taxon>
        <taxon>Hexamitidae</taxon>
        <taxon>Hexamitinae</taxon>
        <taxon>Spironucleus</taxon>
    </lineage>
</organism>
<dbReference type="SUPFAM" id="SSF48371">
    <property type="entry name" value="ARM repeat"/>
    <property type="match status" value="1"/>
</dbReference>
<keyword evidence="3" id="KW-1185">Reference proteome</keyword>
<proteinExistence type="predicted"/>
<gene>
    <name evidence="1" type="ORF">SS50377_19083</name>
    <name evidence="2" type="ORF">SS50377_26514</name>
</gene>
<reference evidence="1 2" key="1">
    <citation type="journal article" date="2014" name="PLoS Genet.">
        <title>The Genome of Spironucleus salmonicida Highlights a Fish Pathogen Adapted to Fluctuating Environments.</title>
        <authorList>
            <person name="Xu F."/>
            <person name="Jerlstrom-Hultqvist J."/>
            <person name="Einarsson E."/>
            <person name="Astvaldsson A."/>
            <person name="Svard S.G."/>
            <person name="Andersson J.O."/>
        </authorList>
    </citation>
    <scope>NUCLEOTIDE SEQUENCE</scope>
    <source>
        <strain evidence="2">ATCC 50377</strain>
    </source>
</reference>
<accession>V6LAW4</accession>
<protein>
    <submittedName>
        <fullName evidence="1">Uncharacterized protein</fullName>
    </submittedName>
</protein>
<evidence type="ECO:0000313" key="1">
    <source>
        <dbReference type="EMBL" id="EST41368.1"/>
    </source>
</evidence>